<evidence type="ECO:0000313" key="4">
    <source>
        <dbReference type="EMBL" id="MCK7594295.1"/>
    </source>
</evidence>
<protein>
    <submittedName>
        <fullName evidence="4">GNAT family N-acetyltransferase</fullName>
    </submittedName>
</protein>
<reference evidence="4" key="1">
    <citation type="submission" date="2022-04" db="EMBL/GenBank/DDBJ databases">
        <title>Lysobacter sp. CAU 1642 isolated from sea sand.</title>
        <authorList>
            <person name="Kim W."/>
        </authorList>
    </citation>
    <scope>NUCLEOTIDE SEQUENCE</scope>
    <source>
        <strain evidence="4">CAU 1642</strain>
    </source>
</reference>
<dbReference type="InterPro" id="IPR000182">
    <property type="entry name" value="GNAT_dom"/>
</dbReference>
<dbReference type="SUPFAM" id="SSF55729">
    <property type="entry name" value="Acyl-CoA N-acyltransferases (Nat)"/>
    <property type="match status" value="1"/>
</dbReference>
<dbReference type="Pfam" id="PF00583">
    <property type="entry name" value="Acetyltransf_1"/>
    <property type="match status" value="1"/>
</dbReference>
<dbReference type="RefSeq" id="WP_248209343.1">
    <property type="nucleotide sequence ID" value="NZ_JALNMH010000009.1"/>
</dbReference>
<evidence type="ECO:0000256" key="1">
    <source>
        <dbReference type="ARBA" id="ARBA00022679"/>
    </source>
</evidence>
<keyword evidence="5" id="KW-1185">Reference proteome</keyword>
<proteinExistence type="predicted"/>
<keyword evidence="1" id="KW-0808">Transferase</keyword>
<dbReference type="EMBL" id="JALNMH010000009">
    <property type="protein sequence ID" value="MCK7594295.1"/>
    <property type="molecule type" value="Genomic_DNA"/>
</dbReference>
<dbReference type="InterPro" id="IPR016181">
    <property type="entry name" value="Acyl_CoA_acyltransferase"/>
</dbReference>
<sequence length="152" mass="16892">MSIEIRRASPPDLDALAPMFDAYRQFYEQRADAARARGFIAARLEAADSVILLALIDGRPAGFAQLFPSFSSVRTGLLWILNDLYVAGDCRQRGVGRALLSACVAHGEQTGAVGLQLETQRTNNVAQALYVEQGWEMDEEFCSFHYPLENHR</sequence>
<feature type="domain" description="N-acetyltransferase" evidence="3">
    <location>
        <begin position="3"/>
        <end position="152"/>
    </location>
</feature>
<comment type="caution">
    <text evidence="4">The sequence shown here is derived from an EMBL/GenBank/DDBJ whole genome shotgun (WGS) entry which is preliminary data.</text>
</comment>
<dbReference type="PANTHER" id="PTHR43877:SF2">
    <property type="entry name" value="AMINOALKYLPHOSPHONATE N-ACETYLTRANSFERASE-RELATED"/>
    <property type="match status" value="1"/>
</dbReference>
<keyword evidence="2" id="KW-0012">Acyltransferase</keyword>
<dbReference type="CDD" id="cd04301">
    <property type="entry name" value="NAT_SF"/>
    <property type="match status" value="1"/>
</dbReference>
<dbReference type="Proteomes" id="UP001431449">
    <property type="component" value="Unassembled WGS sequence"/>
</dbReference>
<dbReference type="PANTHER" id="PTHR43877">
    <property type="entry name" value="AMINOALKYLPHOSPHONATE N-ACETYLTRANSFERASE-RELATED-RELATED"/>
    <property type="match status" value="1"/>
</dbReference>
<gene>
    <name evidence="4" type="ORF">M0G41_11520</name>
</gene>
<evidence type="ECO:0000313" key="5">
    <source>
        <dbReference type="Proteomes" id="UP001431449"/>
    </source>
</evidence>
<name>A0ABT0GIC1_9GAMM</name>
<evidence type="ECO:0000259" key="3">
    <source>
        <dbReference type="PROSITE" id="PS51186"/>
    </source>
</evidence>
<evidence type="ECO:0000256" key="2">
    <source>
        <dbReference type="ARBA" id="ARBA00023315"/>
    </source>
</evidence>
<dbReference type="Gene3D" id="3.40.630.30">
    <property type="match status" value="1"/>
</dbReference>
<organism evidence="4 5">
    <name type="scientific">Pseudomarimonas salicorniae</name>
    <dbReference type="NCBI Taxonomy" id="2933270"/>
    <lineage>
        <taxon>Bacteria</taxon>
        <taxon>Pseudomonadati</taxon>
        <taxon>Pseudomonadota</taxon>
        <taxon>Gammaproteobacteria</taxon>
        <taxon>Lysobacterales</taxon>
        <taxon>Lysobacteraceae</taxon>
        <taxon>Pseudomarimonas</taxon>
    </lineage>
</organism>
<dbReference type="PROSITE" id="PS51186">
    <property type="entry name" value="GNAT"/>
    <property type="match status" value="1"/>
</dbReference>
<dbReference type="InterPro" id="IPR050832">
    <property type="entry name" value="Bact_Acetyltransf"/>
</dbReference>
<accession>A0ABT0GIC1</accession>